<dbReference type="GO" id="GO:0010444">
    <property type="term" value="P:guard mother cell differentiation"/>
    <property type="evidence" value="ECO:0007669"/>
    <property type="project" value="UniProtKB-ARBA"/>
</dbReference>
<dbReference type="GO" id="GO:1902806">
    <property type="term" value="P:regulation of cell cycle G1/S phase transition"/>
    <property type="evidence" value="ECO:0007669"/>
    <property type="project" value="UniProtKB-ARBA"/>
</dbReference>
<evidence type="ECO:0000256" key="2">
    <source>
        <dbReference type="ARBA" id="ARBA00022737"/>
    </source>
</evidence>
<dbReference type="Proteomes" id="UP000594263">
    <property type="component" value="Unplaced"/>
</dbReference>
<dbReference type="PROSITE" id="PS51294">
    <property type="entry name" value="HTH_MYB"/>
    <property type="match status" value="2"/>
</dbReference>
<dbReference type="SUPFAM" id="SSF46689">
    <property type="entry name" value="Homeodomain-like"/>
    <property type="match status" value="1"/>
</dbReference>
<evidence type="ECO:0000256" key="5">
    <source>
        <dbReference type="ARBA" id="ARBA00063045"/>
    </source>
</evidence>
<evidence type="ECO:0000313" key="10">
    <source>
        <dbReference type="Proteomes" id="UP000594263"/>
    </source>
</evidence>
<keyword evidence="4" id="KW-0539">Nucleus</keyword>
<dbReference type="Gramene" id="Kaladp0071s0124.1.v1.1">
    <property type="protein sequence ID" value="Kaladp0071s0124.1.v1.1"/>
    <property type="gene ID" value="Kaladp0071s0124.v1.1"/>
</dbReference>
<dbReference type="GO" id="GO:0010235">
    <property type="term" value="P:guard mother cell cytokinesis"/>
    <property type="evidence" value="ECO:0007669"/>
    <property type="project" value="UniProtKB-ARBA"/>
</dbReference>
<dbReference type="GO" id="GO:0033993">
    <property type="term" value="P:response to lipid"/>
    <property type="evidence" value="ECO:0007669"/>
    <property type="project" value="UniProtKB-ARBA"/>
</dbReference>
<dbReference type="GO" id="GO:0000978">
    <property type="term" value="F:RNA polymerase II cis-regulatory region sequence-specific DNA binding"/>
    <property type="evidence" value="ECO:0007669"/>
    <property type="project" value="TreeGrafter"/>
</dbReference>
<dbReference type="EnsemblPlants" id="Kaladp0071s0124.9.v1.1">
    <property type="protein sequence ID" value="Kaladp0071s0124.9.v1.1"/>
    <property type="gene ID" value="Kaladp0071s0124.v1.1"/>
</dbReference>
<accession>A0A7N0UJJ9</accession>
<dbReference type="GO" id="GO:0005634">
    <property type="term" value="C:nucleus"/>
    <property type="evidence" value="ECO:0007669"/>
    <property type="project" value="UniProtKB-SubCell"/>
</dbReference>
<feature type="compositionally biased region" description="Low complexity" evidence="6">
    <location>
        <begin position="322"/>
        <end position="334"/>
    </location>
</feature>
<dbReference type="SMART" id="SM00717">
    <property type="entry name" value="SANT"/>
    <property type="match status" value="2"/>
</dbReference>
<dbReference type="GO" id="GO:0010052">
    <property type="term" value="P:guard cell differentiation"/>
    <property type="evidence" value="ECO:0007669"/>
    <property type="project" value="UniProtKB-ARBA"/>
</dbReference>
<evidence type="ECO:0000259" key="8">
    <source>
        <dbReference type="PROSITE" id="PS51294"/>
    </source>
</evidence>
<dbReference type="EnsemblPlants" id="Kaladp0071s0124.4.v1.1">
    <property type="protein sequence ID" value="Kaladp0071s0124.4.v1.1"/>
    <property type="gene ID" value="Kaladp0071s0124.v1.1"/>
</dbReference>
<feature type="domain" description="Myb-like" evidence="7">
    <location>
        <begin position="67"/>
        <end position="117"/>
    </location>
</feature>
<keyword evidence="10" id="KW-1185">Reference proteome</keyword>
<evidence type="ECO:0000259" key="7">
    <source>
        <dbReference type="PROSITE" id="PS50090"/>
    </source>
</evidence>
<dbReference type="InterPro" id="IPR009057">
    <property type="entry name" value="Homeodomain-like_sf"/>
</dbReference>
<dbReference type="EnsemblPlants" id="Kaladp0071s0124.24.v1.1">
    <property type="protein sequence ID" value="Kaladp0071s0124.24.v1.1"/>
    <property type="gene ID" value="Kaladp0071s0124.v1.1"/>
</dbReference>
<reference evidence="9" key="1">
    <citation type="submission" date="2021-01" db="UniProtKB">
        <authorList>
            <consortium name="EnsemblPlants"/>
        </authorList>
    </citation>
    <scope>IDENTIFICATION</scope>
</reference>
<dbReference type="PANTHER" id="PTHR45614:SF76">
    <property type="entry name" value="TRANSCRIPTION FACTOR MYB124"/>
    <property type="match status" value="1"/>
</dbReference>
<dbReference type="EnsemblPlants" id="Kaladp0071s0124.8.v1.1">
    <property type="protein sequence ID" value="Kaladp0071s0124.8.v1.1"/>
    <property type="gene ID" value="Kaladp0071s0124.v1.1"/>
</dbReference>
<comment type="subunit">
    <text evidence="5">Interacts with RBR1.</text>
</comment>
<name>A0A7N0UJJ9_KALFE</name>
<dbReference type="AlphaFoldDB" id="A0A7N0UJJ9"/>
<feature type="domain" description="HTH myb-type" evidence="8">
    <location>
        <begin position="67"/>
        <end position="121"/>
    </location>
</feature>
<keyword evidence="2" id="KW-0677">Repeat</keyword>
<evidence type="ECO:0000256" key="6">
    <source>
        <dbReference type="SAM" id="MobiDB-lite"/>
    </source>
</evidence>
<dbReference type="PANTHER" id="PTHR45614">
    <property type="entry name" value="MYB PROTEIN-RELATED"/>
    <property type="match status" value="1"/>
</dbReference>
<dbReference type="Gramene" id="Kaladp0071s0124.14.v1.1">
    <property type="protein sequence ID" value="Kaladp0071s0124.14.v1.1"/>
    <property type="gene ID" value="Kaladp0071s0124.v1.1"/>
</dbReference>
<dbReference type="Gramene" id="Kaladp0071s0124.9.v1.1">
    <property type="protein sequence ID" value="Kaladp0071s0124.9.v1.1"/>
    <property type="gene ID" value="Kaladp0071s0124.v1.1"/>
</dbReference>
<dbReference type="EnsemblPlants" id="Kaladp0071s0124.5.v1.1">
    <property type="protein sequence ID" value="Kaladp0071s0124.5.v1.1"/>
    <property type="gene ID" value="Kaladp0071s0124.v1.1"/>
</dbReference>
<dbReference type="GO" id="GO:0032875">
    <property type="term" value="P:regulation of DNA endoreduplication"/>
    <property type="evidence" value="ECO:0007669"/>
    <property type="project" value="UniProtKB-ARBA"/>
</dbReference>
<dbReference type="EnsemblPlants" id="Kaladp0071s0124.17.v1.1">
    <property type="protein sequence ID" value="Kaladp0071s0124.17.v1.1"/>
    <property type="gene ID" value="Kaladp0071s0124.v1.1"/>
</dbReference>
<dbReference type="GO" id="GO:0010376">
    <property type="term" value="P:stomatal complex formation"/>
    <property type="evidence" value="ECO:0007669"/>
    <property type="project" value="UniProtKB-ARBA"/>
</dbReference>
<dbReference type="InterPro" id="IPR050560">
    <property type="entry name" value="MYB_TF"/>
</dbReference>
<dbReference type="CDD" id="cd00167">
    <property type="entry name" value="SANT"/>
    <property type="match status" value="2"/>
</dbReference>
<dbReference type="EnsemblPlants" id="Kaladp0071s0124.1.v1.1">
    <property type="protein sequence ID" value="Kaladp0071s0124.1.v1.1"/>
    <property type="gene ID" value="Kaladp0071s0124.v1.1"/>
</dbReference>
<dbReference type="EnsemblPlants" id="Kaladp0071s0124.14.v1.1">
    <property type="protein sequence ID" value="Kaladp0071s0124.14.v1.1"/>
    <property type="gene ID" value="Kaladp0071s0124.v1.1"/>
</dbReference>
<evidence type="ECO:0000256" key="4">
    <source>
        <dbReference type="ARBA" id="ARBA00023242"/>
    </source>
</evidence>
<dbReference type="GO" id="GO:0000981">
    <property type="term" value="F:DNA-binding transcription factor activity, RNA polymerase II-specific"/>
    <property type="evidence" value="ECO:0007669"/>
    <property type="project" value="TreeGrafter"/>
</dbReference>
<proteinExistence type="predicted"/>
<feature type="domain" description="HTH myb-type" evidence="8">
    <location>
        <begin position="15"/>
        <end position="66"/>
    </location>
</feature>
<evidence type="ECO:0000256" key="1">
    <source>
        <dbReference type="ARBA" id="ARBA00004123"/>
    </source>
</evidence>
<evidence type="ECO:0000256" key="3">
    <source>
        <dbReference type="ARBA" id="ARBA00023125"/>
    </source>
</evidence>
<dbReference type="InterPro" id="IPR017930">
    <property type="entry name" value="Myb_dom"/>
</dbReference>
<dbReference type="GO" id="GO:2000037">
    <property type="term" value="P:regulation of stomatal complex patterning"/>
    <property type="evidence" value="ECO:0007669"/>
    <property type="project" value="UniProtKB-ARBA"/>
</dbReference>
<dbReference type="EnsemblPlants" id="Kaladp0071s0124.25.v1.1">
    <property type="protein sequence ID" value="Kaladp0071s0124.25.v1.1"/>
    <property type="gene ID" value="Kaladp0071s0124.v1.1"/>
</dbReference>
<organism evidence="9 10">
    <name type="scientific">Kalanchoe fedtschenkoi</name>
    <name type="common">Lavender scallops</name>
    <name type="synonym">South American air plant</name>
    <dbReference type="NCBI Taxonomy" id="63787"/>
    <lineage>
        <taxon>Eukaryota</taxon>
        <taxon>Viridiplantae</taxon>
        <taxon>Streptophyta</taxon>
        <taxon>Embryophyta</taxon>
        <taxon>Tracheophyta</taxon>
        <taxon>Spermatophyta</taxon>
        <taxon>Magnoliopsida</taxon>
        <taxon>eudicotyledons</taxon>
        <taxon>Gunneridae</taxon>
        <taxon>Pentapetalae</taxon>
        <taxon>Saxifragales</taxon>
        <taxon>Crassulaceae</taxon>
        <taxon>Kalanchoe</taxon>
    </lineage>
</organism>
<dbReference type="GO" id="GO:0009554">
    <property type="term" value="P:megasporogenesis"/>
    <property type="evidence" value="ECO:0007669"/>
    <property type="project" value="UniProtKB-ARBA"/>
</dbReference>
<dbReference type="EnsemblPlants" id="Kaladp0071s0124.20.v1.1">
    <property type="protein sequence ID" value="Kaladp0071s0124.20.v1.1"/>
    <property type="gene ID" value="Kaladp0071s0124.v1.1"/>
</dbReference>
<dbReference type="Gramene" id="Kaladp0071s0124.4.v1.1">
    <property type="protein sequence ID" value="Kaladp0071s0124.4.v1.1"/>
    <property type="gene ID" value="Kaladp0071s0124.v1.1"/>
</dbReference>
<dbReference type="EnsemblPlants" id="Kaladp0071s0124.23.v1.1">
    <property type="protein sequence ID" value="Kaladp0071s0124.23.v1.1"/>
    <property type="gene ID" value="Kaladp0071s0124.v1.1"/>
</dbReference>
<dbReference type="OMA" id="WVIAHNE"/>
<feature type="region of interest" description="Disordered" evidence="6">
    <location>
        <begin position="314"/>
        <end position="334"/>
    </location>
</feature>
<dbReference type="InterPro" id="IPR001005">
    <property type="entry name" value="SANT/Myb"/>
</dbReference>
<dbReference type="GO" id="GO:0050891">
    <property type="term" value="P:multicellular organismal-level water homeostasis"/>
    <property type="evidence" value="ECO:0007669"/>
    <property type="project" value="UniProtKB-ARBA"/>
</dbReference>
<dbReference type="Gramene" id="Kaladp0071s0124.20.v1.1">
    <property type="protein sequence ID" value="Kaladp0071s0124.20.v1.1"/>
    <property type="gene ID" value="Kaladp0071s0124.v1.1"/>
</dbReference>
<dbReference type="GO" id="GO:0009725">
    <property type="term" value="P:response to hormone"/>
    <property type="evidence" value="ECO:0007669"/>
    <property type="project" value="UniProtKB-ARBA"/>
</dbReference>
<keyword evidence="3" id="KW-0238">DNA-binding</keyword>
<dbReference type="GO" id="GO:0009629">
    <property type="term" value="P:response to gravity"/>
    <property type="evidence" value="ECO:0007669"/>
    <property type="project" value="UniProtKB-ARBA"/>
</dbReference>
<dbReference type="Gramene" id="Kaladp0071s0124.24.v1.1">
    <property type="protein sequence ID" value="Kaladp0071s0124.24.v1.1"/>
    <property type="gene ID" value="Kaladp0071s0124.v1.1"/>
</dbReference>
<dbReference type="Gene3D" id="1.10.10.60">
    <property type="entry name" value="Homeodomain-like"/>
    <property type="match status" value="2"/>
</dbReference>
<dbReference type="GO" id="GO:1902584">
    <property type="term" value="P:positive regulation of response to water deprivation"/>
    <property type="evidence" value="ECO:0007669"/>
    <property type="project" value="UniProtKB-ARBA"/>
</dbReference>
<dbReference type="Gramene" id="Kaladp0071s0124.25.v1.1">
    <property type="protein sequence ID" value="Kaladp0071s0124.25.v1.1"/>
    <property type="gene ID" value="Kaladp0071s0124.v1.1"/>
</dbReference>
<dbReference type="Gramene" id="Kaladp0071s0124.18.v1.1">
    <property type="protein sequence ID" value="Kaladp0071s0124.18.v1.1"/>
    <property type="gene ID" value="Kaladp0071s0124.v1.1"/>
</dbReference>
<dbReference type="Gramene" id="Kaladp0071s0124.8.v1.1">
    <property type="protein sequence ID" value="Kaladp0071s0124.8.v1.1"/>
    <property type="gene ID" value="Kaladp0071s0124.v1.1"/>
</dbReference>
<dbReference type="Gramene" id="Kaladp0071s0124.17.v1.1">
    <property type="protein sequence ID" value="Kaladp0071s0124.17.v1.1"/>
    <property type="gene ID" value="Kaladp0071s0124.v1.1"/>
</dbReference>
<comment type="subcellular location">
    <subcellularLocation>
        <location evidence="1">Nucleus</location>
    </subcellularLocation>
</comment>
<dbReference type="Gramene" id="Kaladp0071s0124.5.v1.1">
    <property type="protein sequence ID" value="Kaladp0071s0124.5.v1.1"/>
    <property type="gene ID" value="Kaladp0071s0124.v1.1"/>
</dbReference>
<dbReference type="EnsemblPlants" id="Kaladp0071s0124.18.v1.1">
    <property type="protein sequence ID" value="Kaladp0071s0124.18.v1.1"/>
    <property type="gene ID" value="Kaladp0071s0124.v1.1"/>
</dbReference>
<dbReference type="PROSITE" id="PS50090">
    <property type="entry name" value="MYB_LIKE"/>
    <property type="match status" value="2"/>
</dbReference>
<dbReference type="GO" id="GO:1901002">
    <property type="term" value="P:positive regulation of response to salt stress"/>
    <property type="evidence" value="ECO:0007669"/>
    <property type="project" value="UniProtKB-ARBA"/>
</dbReference>
<dbReference type="Pfam" id="PF13921">
    <property type="entry name" value="Myb_DNA-bind_6"/>
    <property type="match status" value="1"/>
</dbReference>
<sequence length="469" mass="53123">MKKRSDINTIEGVKLKERHIVVWTQEEDDILREQIRIYGTDNWAIVASKFSDKTTRQCRRRWYTYLNSDFKKGGWTPEEDMLLCEAQRKFGNKWTEIAKMVSGRTDNAVKNRFSTLCKKRAKREALAKEDNIALSNVGKKRILLKSEVGVQENEAPYKKMRRTHIPVPAESCNREKVVPGEYEKSVQNQLRPPLAALVKNSVNVGNLLNRRHIPIPKESIHDGHNYYDEDSSLAKDDTEGAALMRQAESFTSLAVRASAQNTEHSLEHAWKVLRELLSQTKDGDLLRCNISDVNFQLEEFKNLLQDFKNREEGMRQPDLYEESSGSSDYSTGSTLLSHATEGTPINQPMDTSELNQDMGSEIQVTPGQKENEESMTMFGSLSYQADGFQSSQEPNGEEVVSAESAVEFGSPLHVTPLFPDESTEIPSPKFSESERNFLIKALGMEAPYHPGTNLSQPHPICKRALLHSL</sequence>
<dbReference type="GO" id="GO:0048364">
    <property type="term" value="P:root development"/>
    <property type="evidence" value="ECO:0007669"/>
    <property type="project" value="UniProtKB-ARBA"/>
</dbReference>
<protein>
    <submittedName>
        <fullName evidence="9">Uncharacterized protein</fullName>
    </submittedName>
</protein>
<evidence type="ECO:0000313" key="9">
    <source>
        <dbReference type="EnsemblPlants" id="Kaladp0071s0124.18.v1.1"/>
    </source>
</evidence>
<feature type="domain" description="Myb-like" evidence="7">
    <location>
        <begin position="23"/>
        <end position="66"/>
    </location>
</feature>
<dbReference type="FunFam" id="1.10.10.60:FF:000355">
    <property type="entry name" value="Transcription factor MYB124"/>
    <property type="match status" value="1"/>
</dbReference>
<dbReference type="GO" id="GO:1901333">
    <property type="term" value="P:positive regulation of lateral root development"/>
    <property type="evidence" value="ECO:0007669"/>
    <property type="project" value="UniProtKB-ARBA"/>
</dbReference>
<dbReference type="Gramene" id="Kaladp0071s0124.23.v1.1">
    <property type="protein sequence ID" value="Kaladp0071s0124.23.v1.1"/>
    <property type="gene ID" value="Kaladp0071s0124.v1.1"/>
</dbReference>